<feature type="compositionally biased region" description="Acidic residues" evidence="3">
    <location>
        <begin position="452"/>
        <end position="478"/>
    </location>
</feature>
<dbReference type="Pfam" id="PF21413">
    <property type="entry name" value="SHQ1-like_CS"/>
    <property type="match status" value="1"/>
</dbReference>
<proteinExistence type="inferred from homology"/>
<keyword evidence="6" id="KW-1185">Reference proteome</keyword>
<sequence length="478" mass="56217">RCYKNKKKSRKKMITPLFKIRQDDDNLFIDIYAKFVKANDVEIYVEGNMFKFYVKPYFLRLNLPGKLCEECEESGKYDVGEGIFHFKLKKATPGEFFQDLDMVTTLMATRKELQIPLIEEISTDLEKKLKVSEEEEHEEEKEEEDWDWCQQTSSQNVEDLTGKYKYGFANSFQDALSKFQEETEEFIDIPSPDTTSHAERRKLRIHHENNHFNVEHYMADYVEWDNMSSLVNFAPPWLSKMKNSEEKNEHFDMLHFTDEEEKMLTLLPNKDYLLSSLDERKCLLSLVDLLFAYCYDHRTTEGENTSESPWTICKLSSTLSWFDSFQTIDEVVVNCCRRALCYPLYRNWQLILIIWNDVKEIMMAGKVCIIKCLLDMRGILMRDESRYILNELYVNHYIVWVQKVSLQRLSSIAEALKEKDIQKEVVGFNLEQIESVFLNNNQDDISSSSTSTEEDSSSEDEESDQSLDSDDEPTPPPP</sequence>
<dbReference type="Proteomes" id="UP000594262">
    <property type="component" value="Unplaced"/>
</dbReference>
<feature type="region of interest" description="Disordered" evidence="3">
    <location>
        <begin position="441"/>
        <end position="478"/>
    </location>
</feature>
<reference evidence="5" key="1">
    <citation type="submission" date="2021-01" db="UniProtKB">
        <authorList>
            <consortium name="EnsemblMetazoa"/>
        </authorList>
    </citation>
    <scope>IDENTIFICATION</scope>
</reference>
<evidence type="ECO:0000313" key="6">
    <source>
        <dbReference type="Proteomes" id="UP000594262"/>
    </source>
</evidence>
<dbReference type="Gene3D" id="2.60.40.790">
    <property type="match status" value="1"/>
</dbReference>
<dbReference type="PANTHER" id="PTHR12967">
    <property type="entry name" value="PROTEIN SHQ1 HOMOLOG"/>
    <property type="match status" value="1"/>
</dbReference>
<evidence type="ECO:0000256" key="2">
    <source>
        <dbReference type="ARBA" id="ARBA00013750"/>
    </source>
</evidence>
<dbReference type="CDD" id="cd06463">
    <property type="entry name" value="p23_like"/>
    <property type="match status" value="1"/>
</dbReference>
<dbReference type="InterPro" id="IPR007052">
    <property type="entry name" value="CS_dom"/>
</dbReference>
<dbReference type="AlphaFoldDB" id="A0A7M5V8H0"/>
<dbReference type="GO" id="GO:0005737">
    <property type="term" value="C:cytoplasm"/>
    <property type="evidence" value="ECO:0007669"/>
    <property type="project" value="TreeGrafter"/>
</dbReference>
<dbReference type="InterPro" id="IPR007009">
    <property type="entry name" value="Shq1_C"/>
</dbReference>
<comment type="similarity">
    <text evidence="1">Belongs to the SHQ1 family.</text>
</comment>
<dbReference type="OrthoDB" id="73639at2759"/>
<dbReference type="InterPro" id="IPR008978">
    <property type="entry name" value="HSP20-like_chaperone"/>
</dbReference>
<evidence type="ECO:0000313" key="5">
    <source>
        <dbReference type="EnsemblMetazoa" id="CLYHEMP009386.1"/>
    </source>
</evidence>
<organism evidence="5 6">
    <name type="scientific">Clytia hemisphaerica</name>
    <dbReference type="NCBI Taxonomy" id="252671"/>
    <lineage>
        <taxon>Eukaryota</taxon>
        <taxon>Metazoa</taxon>
        <taxon>Cnidaria</taxon>
        <taxon>Hydrozoa</taxon>
        <taxon>Hydroidolina</taxon>
        <taxon>Leptothecata</taxon>
        <taxon>Obeliida</taxon>
        <taxon>Clytiidae</taxon>
        <taxon>Clytia</taxon>
    </lineage>
</organism>
<feature type="domain" description="CS" evidence="4">
    <location>
        <begin position="13"/>
        <end position="101"/>
    </location>
</feature>
<dbReference type="GO" id="GO:0005654">
    <property type="term" value="C:nucleoplasm"/>
    <property type="evidence" value="ECO:0007669"/>
    <property type="project" value="TreeGrafter"/>
</dbReference>
<dbReference type="GO" id="GO:0051082">
    <property type="term" value="F:unfolded protein binding"/>
    <property type="evidence" value="ECO:0007669"/>
    <property type="project" value="TreeGrafter"/>
</dbReference>
<dbReference type="InterPro" id="IPR039742">
    <property type="entry name" value="Shq1"/>
</dbReference>
<dbReference type="GO" id="GO:0000493">
    <property type="term" value="P:box H/ACA snoRNP assembly"/>
    <property type="evidence" value="ECO:0007669"/>
    <property type="project" value="InterPro"/>
</dbReference>
<dbReference type="PANTHER" id="PTHR12967:SF0">
    <property type="entry name" value="PROTEIN SHQ1 HOMOLOG"/>
    <property type="match status" value="1"/>
</dbReference>
<dbReference type="SUPFAM" id="SSF49764">
    <property type="entry name" value="HSP20-like chaperones"/>
    <property type="match status" value="1"/>
</dbReference>
<protein>
    <recommendedName>
        <fullName evidence="2">Protein SHQ1 homolog</fullName>
    </recommendedName>
</protein>
<dbReference type="InterPro" id="IPR048696">
    <property type="entry name" value="SHQ1-like_CS"/>
</dbReference>
<dbReference type="EnsemblMetazoa" id="CLYHEMT009386.1">
    <property type="protein sequence ID" value="CLYHEMP009386.1"/>
    <property type="gene ID" value="CLYHEMG009386"/>
</dbReference>
<evidence type="ECO:0000259" key="4">
    <source>
        <dbReference type="PROSITE" id="PS51203"/>
    </source>
</evidence>
<evidence type="ECO:0000256" key="1">
    <source>
        <dbReference type="ARBA" id="ARBA00005607"/>
    </source>
</evidence>
<name>A0A7M5V8H0_9CNID</name>
<dbReference type="PROSITE" id="PS51203">
    <property type="entry name" value="CS"/>
    <property type="match status" value="1"/>
</dbReference>
<evidence type="ECO:0000256" key="3">
    <source>
        <dbReference type="SAM" id="MobiDB-lite"/>
    </source>
</evidence>
<dbReference type="Pfam" id="PF04925">
    <property type="entry name" value="SHQ1"/>
    <property type="match status" value="1"/>
</dbReference>
<accession>A0A7M5V8H0</accession>